<protein>
    <recommendedName>
        <fullName evidence="3">Gfo/Idh/MocA-like oxidoreductase N-terminal domain-containing protein</fullName>
    </recommendedName>
</protein>
<sequence length="109" mass="11385">MEDAVEPVPVGLVGAGPWAGTVHAPMLAAGPYTRLAGVWARRPQAAVELAGSGRAGSALLLGSDLGDGVFPEVARQFADTVRRGGGHPLDARHGLRLQEVIEEAERQLR</sequence>
<dbReference type="EMBL" id="BOOG01000030">
    <property type="protein sequence ID" value="GIH71083.1"/>
    <property type="molecule type" value="Genomic_DNA"/>
</dbReference>
<dbReference type="RefSeq" id="WP_204016793.1">
    <property type="nucleotide sequence ID" value="NZ_BOOG01000030.1"/>
</dbReference>
<organism evidence="1 2">
    <name type="scientific">Sphaerimonospora thailandensis</name>
    <dbReference type="NCBI Taxonomy" id="795644"/>
    <lineage>
        <taxon>Bacteria</taxon>
        <taxon>Bacillati</taxon>
        <taxon>Actinomycetota</taxon>
        <taxon>Actinomycetes</taxon>
        <taxon>Streptosporangiales</taxon>
        <taxon>Streptosporangiaceae</taxon>
        <taxon>Sphaerimonospora</taxon>
    </lineage>
</organism>
<comment type="caution">
    <text evidence="1">The sequence shown here is derived from an EMBL/GenBank/DDBJ whole genome shotgun (WGS) entry which is preliminary data.</text>
</comment>
<proteinExistence type="predicted"/>
<dbReference type="Gene3D" id="3.40.50.720">
    <property type="entry name" value="NAD(P)-binding Rossmann-like Domain"/>
    <property type="match status" value="1"/>
</dbReference>
<name>A0A8J3RER5_9ACTN</name>
<dbReference type="InterPro" id="IPR036291">
    <property type="entry name" value="NAD(P)-bd_dom_sf"/>
</dbReference>
<accession>A0A8J3RER5</accession>
<dbReference type="AlphaFoldDB" id="A0A8J3RER5"/>
<gene>
    <name evidence="1" type="ORF">Mth01_33360</name>
</gene>
<keyword evidence="2" id="KW-1185">Reference proteome</keyword>
<evidence type="ECO:0000313" key="2">
    <source>
        <dbReference type="Proteomes" id="UP000610966"/>
    </source>
</evidence>
<evidence type="ECO:0008006" key="3">
    <source>
        <dbReference type="Google" id="ProtNLM"/>
    </source>
</evidence>
<evidence type="ECO:0000313" key="1">
    <source>
        <dbReference type="EMBL" id="GIH71083.1"/>
    </source>
</evidence>
<reference evidence="1" key="1">
    <citation type="submission" date="2021-01" db="EMBL/GenBank/DDBJ databases">
        <title>Whole genome shotgun sequence of Sphaerimonospora thailandensis NBRC 107569.</title>
        <authorList>
            <person name="Komaki H."/>
            <person name="Tamura T."/>
        </authorList>
    </citation>
    <scope>NUCLEOTIDE SEQUENCE</scope>
    <source>
        <strain evidence="1">NBRC 107569</strain>
    </source>
</reference>
<dbReference type="SUPFAM" id="SSF51735">
    <property type="entry name" value="NAD(P)-binding Rossmann-fold domains"/>
    <property type="match status" value="1"/>
</dbReference>
<dbReference type="Proteomes" id="UP000610966">
    <property type="component" value="Unassembled WGS sequence"/>
</dbReference>